<gene>
    <name evidence="2" type="ORF">NPIL_340211</name>
</gene>
<sequence length="82" mass="9466">MEMKTRAGMELCSSSSSSRARVSSPPEMPQEDSPCYQRRKLVSEINAMYENIGTHITLLTVKKNSPFFKEEDPRYNEQLLQH</sequence>
<proteinExistence type="predicted"/>
<keyword evidence="3" id="KW-1185">Reference proteome</keyword>
<dbReference type="AlphaFoldDB" id="A0A8X6TQ69"/>
<evidence type="ECO:0000313" key="2">
    <source>
        <dbReference type="EMBL" id="GFT32597.1"/>
    </source>
</evidence>
<protein>
    <submittedName>
        <fullName evidence="2">Uncharacterized protein</fullName>
    </submittedName>
</protein>
<comment type="caution">
    <text evidence="2">The sequence shown here is derived from an EMBL/GenBank/DDBJ whole genome shotgun (WGS) entry which is preliminary data.</text>
</comment>
<evidence type="ECO:0000256" key="1">
    <source>
        <dbReference type="SAM" id="MobiDB-lite"/>
    </source>
</evidence>
<evidence type="ECO:0000313" key="3">
    <source>
        <dbReference type="Proteomes" id="UP000887013"/>
    </source>
</evidence>
<feature type="region of interest" description="Disordered" evidence="1">
    <location>
        <begin position="1"/>
        <end position="35"/>
    </location>
</feature>
<reference evidence="2" key="1">
    <citation type="submission" date="2020-08" db="EMBL/GenBank/DDBJ databases">
        <title>Multicomponent nature underlies the extraordinary mechanical properties of spider dragline silk.</title>
        <authorList>
            <person name="Kono N."/>
            <person name="Nakamura H."/>
            <person name="Mori M."/>
            <person name="Yoshida Y."/>
            <person name="Ohtoshi R."/>
            <person name="Malay A.D."/>
            <person name="Moran D.A.P."/>
            <person name="Tomita M."/>
            <person name="Numata K."/>
            <person name="Arakawa K."/>
        </authorList>
    </citation>
    <scope>NUCLEOTIDE SEQUENCE</scope>
</reference>
<dbReference type="EMBL" id="BMAW01108153">
    <property type="protein sequence ID" value="GFT32597.1"/>
    <property type="molecule type" value="Genomic_DNA"/>
</dbReference>
<dbReference type="Proteomes" id="UP000887013">
    <property type="component" value="Unassembled WGS sequence"/>
</dbReference>
<name>A0A8X6TQ69_NEPPI</name>
<accession>A0A8X6TQ69</accession>
<feature type="compositionally biased region" description="Low complexity" evidence="1">
    <location>
        <begin position="13"/>
        <end position="24"/>
    </location>
</feature>
<organism evidence="2 3">
    <name type="scientific">Nephila pilipes</name>
    <name type="common">Giant wood spider</name>
    <name type="synonym">Nephila maculata</name>
    <dbReference type="NCBI Taxonomy" id="299642"/>
    <lineage>
        <taxon>Eukaryota</taxon>
        <taxon>Metazoa</taxon>
        <taxon>Ecdysozoa</taxon>
        <taxon>Arthropoda</taxon>
        <taxon>Chelicerata</taxon>
        <taxon>Arachnida</taxon>
        <taxon>Araneae</taxon>
        <taxon>Araneomorphae</taxon>
        <taxon>Entelegynae</taxon>
        <taxon>Araneoidea</taxon>
        <taxon>Nephilidae</taxon>
        <taxon>Nephila</taxon>
    </lineage>
</organism>